<dbReference type="GO" id="GO:0005975">
    <property type="term" value="P:carbohydrate metabolic process"/>
    <property type="evidence" value="ECO:0007669"/>
    <property type="project" value="InterPro"/>
</dbReference>
<dbReference type="CDD" id="cd10918">
    <property type="entry name" value="CE4_NodB_like_5s_6s"/>
    <property type="match status" value="1"/>
</dbReference>
<dbReference type="AlphaFoldDB" id="A0A381NBI4"/>
<evidence type="ECO:0000256" key="1">
    <source>
        <dbReference type="ARBA" id="ARBA00004613"/>
    </source>
</evidence>
<dbReference type="Gene3D" id="3.20.20.370">
    <property type="entry name" value="Glycoside hydrolase/deacetylase"/>
    <property type="match status" value="1"/>
</dbReference>
<reference evidence="4" key="1">
    <citation type="submission" date="2018-05" db="EMBL/GenBank/DDBJ databases">
        <authorList>
            <person name="Lanie J.A."/>
            <person name="Ng W.-L."/>
            <person name="Kazmierczak K.M."/>
            <person name="Andrzejewski T.M."/>
            <person name="Davidsen T.M."/>
            <person name="Wayne K.J."/>
            <person name="Tettelin H."/>
            <person name="Glass J.I."/>
            <person name="Rusch D."/>
            <person name="Podicherti R."/>
            <person name="Tsui H.-C.T."/>
            <person name="Winkler M.E."/>
        </authorList>
    </citation>
    <scope>NUCLEOTIDE SEQUENCE</scope>
</reference>
<evidence type="ECO:0000259" key="3">
    <source>
        <dbReference type="PROSITE" id="PS51677"/>
    </source>
</evidence>
<proteinExistence type="predicted"/>
<dbReference type="InterPro" id="IPR011330">
    <property type="entry name" value="Glyco_hydro/deAcase_b/a-brl"/>
</dbReference>
<feature type="domain" description="NodB homology" evidence="3">
    <location>
        <begin position="82"/>
        <end position="266"/>
    </location>
</feature>
<sequence length="266" mass="30494">VSVAVCVVLIWGSLRYAWWRPKVSDDAPRVLMYHMIASSRPRARFNKLRVNPRTFDRQIKWLRDNGWTFIFVSDLLQSREPKSVAITFDDGYLDNYTHAHAVLEKYDAKATLYLVVNRHGHDWSTHKNPNRRDGELGREHKLADEQVRMMVDSGRWELGAHTETHAYLPDLSDEAKRREILGSRRRLVETFSVVVGSFAYPFGHYDSIDVDLVREAGFTTAVTTQPGVTTSTVNSPLELKRIKVSGKDNMLAFVLRMRTGFRGLSG</sequence>
<accession>A0A381NBI4</accession>
<dbReference type="PANTHER" id="PTHR34216:SF3">
    <property type="entry name" value="POLY-BETA-1,6-N-ACETYL-D-GLUCOSAMINE N-DEACETYLASE"/>
    <property type="match status" value="1"/>
</dbReference>
<dbReference type="PANTHER" id="PTHR34216">
    <property type="match status" value="1"/>
</dbReference>
<dbReference type="Pfam" id="PF01522">
    <property type="entry name" value="Polysacc_deac_1"/>
    <property type="match status" value="1"/>
</dbReference>
<organism evidence="4">
    <name type="scientific">marine metagenome</name>
    <dbReference type="NCBI Taxonomy" id="408172"/>
    <lineage>
        <taxon>unclassified sequences</taxon>
        <taxon>metagenomes</taxon>
        <taxon>ecological metagenomes</taxon>
    </lineage>
</organism>
<keyword evidence="2" id="KW-0732">Signal</keyword>
<protein>
    <recommendedName>
        <fullName evidence="3">NodB homology domain-containing protein</fullName>
    </recommendedName>
</protein>
<name>A0A381NBI4_9ZZZZ</name>
<dbReference type="SUPFAM" id="SSF88713">
    <property type="entry name" value="Glycoside hydrolase/deacetylase"/>
    <property type="match status" value="1"/>
</dbReference>
<comment type="subcellular location">
    <subcellularLocation>
        <location evidence="1">Secreted</location>
    </subcellularLocation>
</comment>
<dbReference type="GO" id="GO:0005576">
    <property type="term" value="C:extracellular region"/>
    <property type="evidence" value="ECO:0007669"/>
    <property type="project" value="UniProtKB-SubCell"/>
</dbReference>
<gene>
    <name evidence="4" type="ORF">METZ01_LOCUS4741</name>
</gene>
<feature type="non-terminal residue" evidence="4">
    <location>
        <position position="1"/>
    </location>
</feature>
<evidence type="ECO:0000256" key="2">
    <source>
        <dbReference type="ARBA" id="ARBA00022729"/>
    </source>
</evidence>
<dbReference type="InterPro" id="IPR002509">
    <property type="entry name" value="NODB_dom"/>
</dbReference>
<evidence type="ECO:0000313" key="4">
    <source>
        <dbReference type="EMBL" id="SUZ51887.1"/>
    </source>
</evidence>
<dbReference type="GO" id="GO:0016810">
    <property type="term" value="F:hydrolase activity, acting on carbon-nitrogen (but not peptide) bonds"/>
    <property type="evidence" value="ECO:0007669"/>
    <property type="project" value="InterPro"/>
</dbReference>
<dbReference type="PROSITE" id="PS51677">
    <property type="entry name" value="NODB"/>
    <property type="match status" value="1"/>
</dbReference>
<dbReference type="EMBL" id="UINC01000244">
    <property type="protein sequence ID" value="SUZ51887.1"/>
    <property type="molecule type" value="Genomic_DNA"/>
</dbReference>
<dbReference type="InterPro" id="IPR051398">
    <property type="entry name" value="Polysacch_Deacetylase"/>
</dbReference>